<sequence length="236" mass="25100">MTRTPASARTTPRRVRWLVFGGLTAVIAMITAGVLAFQTSKSSTRSSLSRPSLPPAPSPSLSRPSSAPPSASPPETPGSEQRGAAGKADGVVPDGVTVFDDSIPAVAKLDPELLKALRRAAKAAAADGVAFHVNSGWRSPEYQKQLLREAVSEYGSEREAARWVATASTSPHVSGEAVDIGGSEATAWLSGHGAEYGLCQIYRNEPWHYELSTDAIDDRACPRMYADPTQDPRMQQ</sequence>
<evidence type="ECO:0000313" key="3">
    <source>
        <dbReference type="EMBL" id="MEU6824145.1"/>
    </source>
</evidence>
<evidence type="ECO:0000259" key="2">
    <source>
        <dbReference type="Pfam" id="PF02557"/>
    </source>
</evidence>
<evidence type="ECO:0000313" key="4">
    <source>
        <dbReference type="Proteomes" id="UP001551176"/>
    </source>
</evidence>
<dbReference type="CDD" id="cd14846">
    <property type="entry name" value="Peptidase_M15_like"/>
    <property type="match status" value="1"/>
</dbReference>
<dbReference type="Pfam" id="PF02557">
    <property type="entry name" value="VanY"/>
    <property type="match status" value="1"/>
</dbReference>
<dbReference type="PANTHER" id="PTHR34385:SF1">
    <property type="entry name" value="PEPTIDOGLYCAN L-ALANYL-D-GLUTAMATE ENDOPEPTIDASE CWLK"/>
    <property type="match status" value="1"/>
</dbReference>
<dbReference type="InterPro" id="IPR052179">
    <property type="entry name" value="DD-CPase-like"/>
</dbReference>
<name>A0ABV3BT00_9ACTN</name>
<proteinExistence type="predicted"/>
<protein>
    <submittedName>
        <fullName evidence="3">M15 family metallopeptidase</fullName>
    </submittedName>
</protein>
<dbReference type="RefSeq" id="WP_359353315.1">
    <property type="nucleotide sequence ID" value="NZ_JBEYXV010000014.1"/>
</dbReference>
<accession>A0ABV3BT00</accession>
<gene>
    <name evidence="3" type="ORF">ABZ921_26240</name>
</gene>
<reference evidence="3 4" key="1">
    <citation type="submission" date="2024-06" db="EMBL/GenBank/DDBJ databases">
        <title>The Natural Products Discovery Center: Release of the First 8490 Sequenced Strains for Exploring Actinobacteria Biosynthetic Diversity.</title>
        <authorList>
            <person name="Kalkreuter E."/>
            <person name="Kautsar S.A."/>
            <person name="Yang D."/>
            <person name="Bader C.D."/>
            <person name="Teijaro C.N."/>
            <person name="Fluegel L."/>
            <person name="Davis C.M."/>
            <person name="Simpson J.R."/>
            <person name="Lauterbach L."/>
            <person name="Steele A.D."/>
            <person name="Gui C."/>
            <person name="Meng S."/>
            <person name="Li G."/>
            <person name="Viehrig K."/>
            <person name="Ye F."/>
            <person name="Su P."/>
            <person name="Kiefer A.F."/>
            <person name="Nichols A."/>
            <person name="Cepeda A.J."/>
            <person name="Yan W."/>
            <person name="Fan B."/>
            <person name="Jiang Y."/>
            <person name="Adhikari A."/>
            <person name="Zheng C.-J."/>
            <person name="Schuster L."/>
            <person name="Cowan T.M."/>
            <person name="Smanski M.J."/>
            <person name="Chevrette M.G."/>
            <person name="De Carvalho L.P.S."/>
            <person name="Shen B."/>
        </authorList>
    </citation>
    <scope>NUCLEOTIDE SEQUENCE [LARGE SCALE GENOMIC DNA]</scope>
    <source>
        <strain evidence="3 4">NPDC046838</strain>
    </source>
</reference>
<dbReference type="InterPro" id="IPR003709">
    <property type="entry name" value="VanY-like_core_dom"/>
</dbReference>
<evidence type="ECO:0000256" key="1">
    <source>
        <dbReference type="SAM" id="MobiDB-lite"/>
    </source>
</evidence>
<comment type="caution">
    <text evidence="3">The sequence shown here is derived from an EMBL/GenBank/DDBJ whole genome shotgun (WGS) entry which is preliminary data.</text>
</comment>
<dbReference type="Gene3D" id="3.30.1380.10">
    <property type="match status" value="1"/>
</dbReference>
<dbReference type="PANTHER" id="PTHR34385">
    <property type="entry name" value="D-ALANYL-D-ALANINE CARBOXYPEPTIDASE"/>
    <property type="match status" value="1"/>
</dbReference>
<dbReference type="Proteomes" id="UP001551176">
    <property type="component" value="Unassembled WGS sequence"/>
</dbReference>
<dbReference type="EMBL" id="JBEYXV010000014">
    <property type="protein sequence ID" value="MEU6824145.1"/>
    <property type="molecule type" value="Genomic_DNA"/>
</dbReference>
<feature type="domain" description="D-alanyl-D-alanine carboxypeptidase-like core" evidence="2">
    <location>
        <begin position="108"/>
        <end position="208"/>
    </location>
</feature>
<feature type="region of interest" description="Disordered" evidence="1">
    <location>
        <begin position="41"/>
        <end position="91"/>
    </location>
</feature>
<feature type="compositionally biased region" description="Low complexity" evidence="1">
    <location>
        <begin position="41"/>
        <end position="51"/>
    </location>
</feature>
<feature type="compositionally biased region" description="Pro residues" evidence="1">
    <location>
        <begin position="66"/>
        <end position="76"/>
    </location>
</feature>
<organism evidence="3 4">
    <name type="scientific">Streptomyces atriruber</name>
    <dbReference type="NCBI Taxonomy" id="545121"/>
    <lineage>
        <taxon>Bacteria</taxon>
        <taxon>Bacillati</taxon>
        <taxon>Actinomycetota</taxon>
        <taxon>Actinomycetes</taxon>
        <taxon>Kitasatosporales</taxon>
        <taxon>Streptomycetaceae</taxon>
        <taxon>Streptomyces</taxon>
    </lineage>
</organism>
<keyword evidence="4" id="KW-1185">Reference proteome</keyword>
<dbReference type="InterPro" id="IPR009045">
    <property type="entry name" value="Zn_M74/Hedgehog-like"/>
</dbReference>
<dbReference type="SUPFAM" id="SSF55166">
    <property type="entry name" value="Hedgehog/DD-peptidase"/>
    <property type="match status" value="1"/>
</dbReference>